<evidence type="ECO:0000313" key="3">
    <source>
        <dbReference type="EMBL" id="UUY01795.1"/>
    </source>
</evidence>
<dbReference type="Proteomes" id="UP001058860">
    <property type="component" value="Chromosome"/>
</dbReference>
<gene>
    <name evidence="3" type="ORF">LRS13_13785</name>
</gene>
<keyword evidence="2" id="KW-0472">Membrane</keyword>
<dbReference type="EMBL" id="CP088295">
    <property type="protein sequence ID" value="UUY01795.1"/>
    <property type="molecule type" value="Genomic_DNA"/>
</dbReference>
<accession>A0ABY5PBB8</accession>
<evidence type="ECO:0000256" key="1">
    <source>
        <dbReference type="SAM" id="Coils"/>
    </source>
</evidence>
<feature type="coiled-coil region" evidence="1">
    <location>
        <begin position="99"/>
        <end position="126"/>
    </location>
</feature>
<evidence type="ECO:0000256" key="2">
    <source>
        <dbReference type="SAM" id="Phobius"/>
    </source>
</evidence>
<reference evidence="4" key="1">
    <citation type="submission" date="2021-11" db="EMBL/GenBank/DDBJ databases">
        <title>Cultivation dependent microbiological survey of springs from the worlds oldest radium mine currently devoted to the extraction of radon-saturated water.</title>
        <authorList>
            <person name="Kapinusova G."/>
            <person name="Smrhova T."/>
            <person name="Strejcek M."/>
            <person name="Suman J."/>
            <person name="Jani K."/>
            <person name="Pajer P."/>
            <person name="Uhlik O."/>
        </authorList>
    </citation>
    <scope>NUCLEOTIDE SEQUENCE [LARGE SCALE GENOMIC DNA]</scope>
    <source>
        <strain evidence="4">J379</strain>
    </source>
</reference>
<name>A0ABY5PBB8_9ACTN</name>
<keyword evidence="2" id="KW-0812">Transmembrane</keyword>
<proteinExistence type="predicted"/>
<feature type="transmembrane region" description="Helical" evidence="2">
    <location>
        <begin position="42"/>
        <end position="64"/>
    </location>
</feature>
<protein>
    <submittedName>
        <fullName evidence="3">Uncharacterized protein</fullName>
    </submittedName>
</protein>
<keyword evidence="2" id="KW-1133">Transmembrane helix</keyword>
<evidence type="ECO:0000313" key="4">
    <source>
        <dbReference type="Proteomes" id="UP001058860"/>
    </source>
</evidence>
<dbReference type="RefSeq" id="WP_353862343.1">
    <property type="nucleotide sequence ID" value="NZ_CP088295.1"/>
</dbReference>
<organism evidence="3 4">
    <name type="scientific">Svornostia abyssi</name>
    <dbReference type="NCBI Taxonomy" id="2898438"/>
    <lineage>
        <taxon>Bacteria</taxon>
        <taxon>Bacillati</taxon>
        <taxon>Actinomycetota</taxon>
        <taxon>Thermoleophilia</taxon>
        <taxon>Solirubrobacterales</taxon>
        <taxon>Baekduiaceae</taxon>
        <taxon>Svornostia</taxon>
    </lineage>
</organism>
<keyword evidence="1" id="KW-0175">Coiled coil</keyword>
<keyword evidence="4" id="KW-1185">Reference proteome</keyword>
<sequence length="142" mass="15145">MGNYRKVEAAFAIVAVTTALLVAILAEPPPPLLDAVEAEGWARAIEFGLVTFALLSLLAAVGILRSKISIGPSGVTAERLVLEASRDSAEAVEHLGTRVKDLATIVDLLAQQNDDLQRQLETLQLEAGSTRKPRGLPEHRDG</sequence>